<name>A0ACC7NUL1_9BACL</name>
<proteinExistence type="predicted"/>
<accession>A0ACC7NUL1</accession>
<gene>
    <name evidence="1" type="ORF">ACI1P1_05530</name>
</gene>
<evidence type="ECO:0000313" key="1">
    <source>
        <dbReference type="EMBL" id="MFM9327761.1"/>
    </source>
</evidence>
<comment type="caution">
    <text evidence="1">The sequence shown here is derived from an EMBL/GenBank/DDBJ whole genome shotgun (WGS) entry which is preliminary data.</text>
</comment>
<evidence type="ECO:0000313" key="2">
    <source>
        <dbReference type="Proteomes" id="UP001631969"/>
    </source>
</evidence>
<organism evidence="1 2">
    <name type="scientific">Paenibacillus mesotrionivorans</name>
    <dbReference type="NCBI Taxonomy" id="3160968"/>
    <lineage>
        <taxon>Bacteria</taxon>
        <taxon>Bacillati</taxon>
        <taxon>Bacillota</taxon>
        <taxon>Bacilli</taxon>
        <taxon>Bacillales</taxon>
        <taxon>Paenibacillaceae</taxon>
        <taxon>Paenibacillus</taxon>
    </lineage>
</organism>
<protein>
    <submittedName>
        <fullName evidence="1">Coproporphyrinogen-III oxidase family protein</fullName>
    </submittedName>
</protein>
<dbReference type="EMBL" id="JBJURJ010000003">
    <property type="protein sequence ID" value="MFM9327761.1"/>
    <property type="molecule type" value="Genomic_DNA"/>
</dbReference>
<dbReference type="Proteomes" id="UP001631969">
    <property type="component" value="Unassembled WGS sequence"/>
</dbReference>
<keyword evidence="2" id="KW-1185">Reference proteome</keyword>
<reference evidence="1" key="1">
    <citation type="submission" date="2024-12" db="EMBL/GenBank/DDBJ databases">
        <authorList>
            <person name="Wu N."/>
        </authorList>
    </citation>
    <scope>NUCLEOTIDE SEQUENCE</scope>
    <source>
        <strain evidence="1">P15</strain>
    </source>
</reference>
<sequence length="493" mass="58238">MSISDAILKLQKRDNELSVDQYNAEIERLVRNDQRVRVIPYWYPYYVYNYQTKSNNINELVKSAWLERRYESDTMAIYLHVPFCKQKCGFCQWYTIVKPEEEYEVYTNYIIKEIEMYSQVINMSGKKVKSIFFGGGTPNLLTIDQIGRIARTLHKHFDTSAVEEFSIEVFPDALTEEYVAGLRSLGFNRVSMGVQTFDTDALQNDYKRRAIDAKARYLDIISNIKKNNMILCIDMLADLPNQTFGRIRKDLDEIISISPEQIAYAYVEYRNALIKKDLDYIPTYTNRKACYFHTANRLTVDGYAQIDDMMFSKKHVPLFWVDLRSIASVEIAFGPHGRGYTFNGSAYMNGDYDFWKENLEKGQFPVFSIEKLNDEDLILKYLTTGTYYGRIDIDEFKSRFSCSPQDIFPNFFKACEQSGLIETRDYEKVHDYYNYMNKEKQKIDMIELTEMGKHYMEVMRLLLIDKKYKRRLKIEQLSDYSNSFYKEICKDIL</sequence>